<dbReference type="PROSITE" id="PS50937">
    <property type="entry name" value="HTH_MERR_2"/>
    <property type="match status" value="1"/>
</dbReference>
<dbReference type="PANTHER" id="PTHR36172:SF1">
    <property type="entry name" value="RESOLVASE-RELATED"/>
    <property type="match status" value="1"/>
</dbReference>
<dbReference type="PANTHER" id="PTHR36172">
    <property type="match status" value="1"/>
</dbReference>
<dbReference type="Gene3D" id="1.10.1660.10">
    <property type="match status" value="1"/>
</dbReference>
<dbReference type="OrthoDB" id="3575335at2"/>
<protein>
    <submittedName>
        <fullName evidence="3">Resolvase, N-terminal domain</fullName>
    </submittedName>
</protein>
<dbReference type="SUPFAM" id="SSF46955">
    <property type="entry name" value="Putative DNA-binding domain"/>
    <property type="match status" value="1"/>
</dbReference>
<reference evidence="4" key="1">
    <citation type="submission" date="2007-10" db="EMBL/GenBank/DDBJ databases">
        <title>Complete sequence of chromosome of Desulforudis audaxviator MP104C.</title>
        <authorList>
            <person name="Copeland A."/>
            <person name="Lucas S."/>
            <person name="Lapidus A."/>
            <person name="Barry K."/>
            <person name="Glavina del Rio T."/>
            <person name="Dalin E."/>
            <person name="Tice H."/>
            <person name="Bruce D."/>
            <person name="Pitluck S."/>
            <person name="Lowry S.R."/>
            <person name="Larimer F."/>
            <person name="Land M.L."/>
            <person name="Hauser L."/>
            <person name="Kyrpides N."/>
            <person name="Ivanova N.N."/>
            <person name="Richardson P."/>
        </authorList>
    </citation>
    <scope>NUCLEOTIDE SEQUENCE [LARGE SCALE GENOMIC DNA]</scope>
    <source>
        <strain evidence="4">MP104C</strain>
    </source>
</reference>
<dbReference type="eggNOG" id="COG2452">
    <property type="taxonomic scope" value="Bacteria"/>
</dbReference>
<dbReference type="CDD" id="cd03769">
    <property type="entry name" value="SR_IS607_transposase_like"/>
    <property type="match status" value="1"/>
</dbReference>
<feature type="domain" description="HTH merR-type" evidence="1">
    <location>
        <begin position="3"/>
        <end position="53"/>
    </location>
</feature>
<dbReference type="NCBIfam" id="NF033518">
    <property type="entry name" value="transpos_IS607"/>
    <property type="match status" value="1"/>
</dbReference>
<dbReference type="GO" id="GO:0006355">
    <property type="term" value="P:regulation of DNA-templated transcription"/>
    <property type="evidence" value="ECO:0007669"/>
    <property type="project" value="InterPro"/>
</dbReference>
<dbReference type="Gene3D" id="1.10.287.2170">
    <property type="match status" value="1"/>
</dbReference>
<dbReference type="STRING" id="477974.Daud_1710"/>
<proteinExistence type="predicted"/>
<dbReference type="Pfam" id="PF00239">
    <property type="entry name" value="Resolvase"/>
    <property type="match status" value="1"/>
</dbReference>
<dbReference type="InterPro" id="IPR009061">
    <property type="entry name" value="DNA-bd_dom_put_sf"/>
</dbReference>
<dbReference type="InterPro" id="IPR041718">
    <property type="entry name" value="IS607_transposase-like"/>
</dbReference>
<dbReference type="EMBL" id="CP000860">
    <property type="protein sequence ID" value="ACA60209.1"/>
    <property type="molecule type" value="Genomic_DNA"/>
</dbReference>
<accession>B1I6W4</accession>
<dbReference type="CDD" id="cd04762">
    <property type="entry name" value="HTH_MerR-trunc"/>
    <property type="match status" value="1"/>
</dbReference>
<dbReference type="RefSeq" id="WP_012302790.1">
    <property type="nucleotide sequence ID" value="NC_010424.1"/>
</dbReference>
<evidence type="ECO:0000259" key="2">
    <source>
        <dbReference type="PROSITE" id="PS51736"/>
    </source>
</evidence>
<gene>
    <name evidence="3" type="ordered locus">Daud_1710</name>
</gene>
<dbReference type="InterPro" id="IPR051491">
    <property type="entry name" value="Recombinase/Transposase-rel"/>
</dbReference>
<sequence>MKLYTVSEFAEKLGVSVTTLRTWDKEGKLVALRTPTNKRRYTEEMFYRALGIKGRQEPEKIILYARASSAGQKPDLENQLKYLKDFAAGKGLTVDEILTDVGSALNYKRKNFLKLCGLVTRGEVKTVIVAHKDRLVRFGFEFFEDLFAKFGCEILVVNKAEDMSPAQELTEDLISIVQHFAAKLYGQRTYRARKLTKTVREALSGAADGKTKEPAAEQKEMV</sequence>
<dbReference type="FunFam" id="3.40.50.1390:FF:000002">
    <property type="entry name" value="ORF1 in transposon ISC1904"/>
    <property type="match status" value="1"/>
</dbReference>
<dbReference type="GO" id="GO:0000150">
    <property type="term" value="F:DNA strand exchange activity"/>
    <property type="evidence" value="ECO:0007669"/>
    <property type="project" value="InterPro"/>
</dbReference>
<dbReference type="SUPFAM" id="SSF53041">
    <property type="entry name" value="Resolvase-like"/>
    <property type="match status" value="1"/>
</dbReference>
<dbReference type="Gene3D" id="3.40.50.1390">
    <property type="entry name" value="Resolvase, N-terminal catalytic domain"/>
    <property type="match status" value="1"/>
</dbReference>
<organism evidence="3 4">
    <name type="scientific">Desulforudis audaxviator (strain MP104C)</name>
    <dbReference type="NCBI Taxonomy" id="477974"/>
    <lineage>
        <taxon>Bacteria</taxon>
        <taxon>Bacillati</taxon>
        <taxon>Bacillota</taxon>
        <taxon>Clostridia</taxon>
        <taxon>Thermoanaerobacterales</taxon>
        <taxon>Candidatus Desulforudaceae</taxon>
        <taxon>Candidatus Desulforudis</taxon>
    </lineage>
</organism>
<dbReference type="InterPro" id="IPR036162">
    <property type="entry name" value="Resolvase-like_N_sf"/>
</dbReference>
<reference evidence="3 4" key="2">
    <citation type="journal article" date="2008" name="Science">
        <title>Environmental genomics reveals a single-species ecosystem deep within Earth.</title>
        <authorList>
            <person name="Chivian D."/>
            <person name="Brodie E.L."/>
            <person name="Alm E.J."/>
            <person name="Culley D.E."/>
            <person name="Dehal P.S."/>
            <person name="Desantis T.Z."/>
            <person name="Gihring T.M."/>
            <person name="Lapidus A."/>
            <person name="Lin L.H."/>
            <person name="Lowry S.R."/>
            <person name="Moser D.P."/>
            <person name="Richardson P.M."/>
            <person name="Southam G."/>
            <person name="Wanger G."/>
            <person name="Pratt L.M."/>
            <person name="Andersen G.L."/>
            <person name="Hazen T.C."/>
            <person name="Brockman F.J."/>
            <person name="Arkin A.P."/>
            <person name="Onstott T.C."/>
        </authorList>
    </citation>
    <scope>NUCLEOTIDE SEQUENCE [LARGE SCALE GENOMIC DNA]</scope>
    <source>
        <strain evidence="3 4">MP104C</strain>
    </source>
</reference>
<keyword evidence="4" id="KW-1185">Reference proteome</keyword>
<dbReference type="GO" id="GO:0003677">
    <property type="term" value="F:DNA binding"/>
    <property type="evidence" value="ECO:0007669"/>
    <property type="project" value="InterPro"/>
</dbReference>
<dbReference type="InterPro" id="IPR006119">
    <property type="entry name" value="Resolv_N"/>
</dbReference>
<feature type="domain" description="Resolvase/invertase-type recombinase catalytic" evidence="2">
    <location>
        <begin position="60"/>
        <end position="203"/>
    </location>
</feature>
<dbReference type="InterPro" id="IPR000551">
    <property type="entry name" value="MerR-type_HTH_dom"/>
</dbReference>
<dbReference type="PROSITE" id="PS51736">
    <property type="entry name" value="RECOMBINASES_3"/>
    <property type="match status" value="1"/>
</dbReference>
<evidence type="ECO:0000259" key="1">
    <source>
        <dbReference type="PROSITE" id="PS50937"/>
    </source>
</evidence>
<dbReference type="KEGG" id="dau:Daud_1710"/>
<evidence type="ECO:0000313" key="4">
    <source>
        <dbReference type="Proteomes" id="UP000008544"/>
    </source>
</evidence>
<evidence type="ECO:0000313" key="3">
    <source>
        <dbReference type="EMBL" id="ACA60209.1"/>
    </source>
</evidence>
<name>B1I6W4_DESAP</name>
<dbReference type="SMART" id="SM00422">
    <property type="entry name" value="HTH_MERR"/>
    <property type="match status" value="1"/>
</dbReference>
<dbReference type="AlphaFoldDB" id="B1I6W4"/>
<dbReference type="HOGENOM" id="CLU_082093_0_1_9"/>
<dbReference type="InterPro" id="IPR048046">
    <property type="entry name" value="Transpos_IS607"/>
</dbReference>
<dbReference type="Pfam" id="PF00376">
    <property type="entry name" value="MerR"/>
    <property type="match status" value="1"/>
</dbReference>
<dbReference type="Proteomes" id="UP000008544">
    <property type="component" value="Chromosome"/>
</dbReference>
<dbReference type="SMART" id="SM00857">
    <property type="entry name" value="Resolvase"/>
    <property type="match status" value="1"/>
</dbReference>